<comment type="similarity">
    <text evidence="2">Belongs to the fatty-acid and retinol-binding protein (FARBP) family.</text>
</comment>
<evidence type="ECO:0000256" key="4">
    <source>
        <dbReference type="ARBA" id="ARBA00022729"/>
    </source>
</evidence>
<evidence type="ECO:0000256" key="7">
    <source>
        <dbReference type="SAM" id="SignalP"/>
    </source>
</evidence>
<keyword evidence="4 7" id="KW-0732">Signal</keyword>
<reference evidence="8 9" key="1">
    <citation type="journal article" date="2015" name="Genome Biol.">
        <title>Comparative genomics of Steinernema reveals deeply conserved gene regulatory networks.</title>
        <authorList>
            <person name="Dillman A.R."/>
            <person name="Macchietto M."/>
            <person name="Porter C.F."/>
            <person name="Rogers A."/>
            <person name="Williams B."/>
            <person name="Antoshechkin I."/>
            <person name="Lee M.M."/>
            <person name="Goodwin Z."/>
            <person name="Lu X."/>
            <person name="Lewis E.E."/>
            <person name="Goodrich-Blair H."/>
            <person name="Stock S.P."/>
            <person name="Adams B.J."/>
            <person name="Sternberg P.W."/>
            <person name="Mortazavi A."/>
        </authorList>
    </citation>
    <scope>NUCLEOTIDE SEQUENCE [LARGE SCALE GENOMIC DNA]</scope>
    <source>
        <strain evidence="8 9">ALL</strain>
    </source>
</reference>
<evidence type="ECO:0000256" key="5">
    <source>
        <dbReference type="ARBA" id="ARBA00023054"/>
    </source>
</evidence>
<evidence type="ECO:0000256" key="1">
    <source>
        <dbReference type="ARBA" id="ARBA00004613"/>
    </source>
</evidence>
<dbReference type="OrthoDB" id="10409984at2759"/>
<dbReference type="Pfam" id="PF05823">
    <property type="entry name" value="Gp-FAR-1"/>
    <property type="match status" value="1"/>
</dbReference>
<comment type="caution">
    <text evidence="8">The sequence shown here is derived from an EMBL/GenBank/DDBJ whole genome shotgun (WGS) entry which is preliminary data.</text>
</comment>
<dbReference type="Proteomes" id="UP000298663">
    <property type="component" value="Unassembled WGS sequence"/>
</dbReference>
<feature type="chain" id="PRO_5021019700" description="SXP/RAL-2 family protein Ani s 5-like cation-binding domain-containing protein" evidence="7">
    <location>
        <begin position="19"/>
        <end position="219"/>
    </location>
</feature>
<evidence type="ECO:0000313" key="8">
    <source>
        <dbReference type="EMBL" id="TKR66998.1"/>
    </source>
</evidence>
<dbReference type="GO" id="GO:0005576">
    <property type="term" value="C:extracellular region"/>
    <property type="evidence" value="ECO:0007669"/>
    <property type="project" value="UniProtKB-SubCell"/>
</dbReference>
<keyword evidence="6" id="KW-0446">Lipid-binding</keyword>
<evidence type="ECO:0000256" key="2">
    <source>
        <dbReference type="ARBA" id="ARBA00006648"/>
    </source>
</evidence>
<dbReference type="EMBL" id="AZBU02000008">
    <property type="protein sequence ID" value="TKR66998.1"/>
    <property type="molecule type" value="Genomic_DNA"/>
</dbReference>
<evidence type="ECO:0000313" key="9">
    <source>
        <dbReference type="Proteomes" id="UP000298663"/>
    </source>
</evidence>
<name>A0A4U5MD02_STECR</name>
<accession>A0A4U5MD02</accession>
<dbReference type="GO" id="GO:0008289">
    <property type="term" value="F:lipid binding"/>
    <property type="evidence" value="ECO:0007669"/>
    <property type="project" value="UniProtKB-KW"/>
</dbReference>
<proteinExistence type="inferred from homology"/>
<keyword evidence="9" id="KW-1185">Reference proteome</keyword>
<dbReference type="AlphaFoldDB" id="A0A4U5MD02"/>
<comment type="subcellular location">
    <subcellularLocation>
        <location evidence="1">Secreted</location>
    </subcellularLocation>
</comment>
<organism evidence="8 9">
    <name type="scientific">Steinernema carpocapsae</name>
    <name type="common">Entomopathogenic nematode</name>
    <dbReference type="NCBI Taxonomy" id="34508"/>
    <lineage>
        <taxon>Eukaryota</taxon>
        <taxon>Metazoa</taxon>
        <taxon>Ecdysozoa</taxon>
        <taxon>Nematoda</taxon>
        <taxon>Chromadorea</taxon>
        <taxon>Rhabditida</taxon>
        <taxon>Tylenchina</taxon>
        <taxon>Panagrolaimomorpha</taxon>
        <taxon>Strongyloidoidea</taxon>
        <taxon>Steinernematidae</taxon>
        <taxon>Steinernema</taxon>
    </lineage>
</organism>
<dbReference type="InterPro" id="IPR008632">
    <property type="entry name" value="Gp-FAR-1"/>
</dbReference>
<feature type="signal peptide" evidence="7">
    <location>
        <begin position="1"/>
        <end position="18"/>
    </location>
</feature>
<protein>
    <recommendedName>
        <fullName evidence="10">SXP/RAL-2 family protein Ani s 5-like cation-binding domain-containing protein</fullName>
    </recommendedName>
</protein>
<gene>
    <name evidence="8" type="ORF">L596_023215</name>
</gene>
<keyword evidence="5" id="KW-0175">Coiled coil</keyword>
<evidence type="ECO:0008006" key="10">
    <source>
        <dbReference type="Google" id="ProtNLM"/>
    </source>
</evidence>
<evidence type="ECO:0000256" key="3">
    <source>
        <dbReference type="ARBA" id="ARBA00022525"/>
    </source>
</evidence>
<evidence type="ECO:0000256" key="6">
    <source>
        <dbReference type="ARBA" id="ARBA00023121"/>
    </source>
</evidence>
<sequence>MKLTVLFVFSAALCLIDASAFGRINFRRYGEVLNNLVPKEIIDFYHGLNSDELRTFREAKRELFRAHLNGSELSDQEINEFIKNKSSFLLEKKEQLEKTINEKIGNLPGGAQAFVRSLNVTNVFRPKFESDARRSIMAALKTGYKTLSEEDRTVIVKEFPNFQRVFAWLMRFSGPEVTAPVVAIPGIPVIPEIVPEGSIPSTQGKPVNVVPQIGSGTLL</sequence>
<reference evidence="8 9" key="2">
    <citation type="journal article" date="2019" name="G3 (Bethesda)">
        <title>Hybrid Assembly of the Genome of the Entomopathogenic Nematode Steinernema carpocapsae Identifies the X-Chromosome.</title>
        <authorList>
            <person name="Serra L."/>
            <person name="Macchietto M."/>
            <person name="Macias-Munoz A."/>
            <person name="McGill C.J."/>
            <person name="Rodriguez I.M."/>
            <person name="Rodriguez B."/>
            <person name="Murad R."/>
            <person name="Mortazavi A."/>
        </authorList>
    </citation>
    <scope>NUCLEOTIDE SEQUENCE [LARGE SCALE GENOMIC DNA]</scope>
    <source>
        <strain evidence="8 9">ALL</strain>
    </source>
</reference>
<keyword evidence="3" id="KW-0964">Secreted</keyword>
<dbReference type="Gene3D" id="1.20.120.1100">
    <property type="match status" value="1"/>
</dbReference>